<dbReference type="SMART" id="SM00228">
    <property type="entry name" value="PDZ"/>
    <property type="match status" value="1"/>
</dbReference>
<feature type="compositionally biased region" description="Polar residues" evidence="1">
    <location>
        <begin position="368"/>
        <end position="379"/>
    </location>
</feature>
<protein>
    <recommendedName>
        <fullName evidence="2">PDZ domain-containing protein</fullName>
    </recommendedName>
</protein>
<dbReference type="CDD" id="cd00136">
    <property type="entry name" value="PDZ_canonical"/>
    <property type="match status" value="1"/>
</dbReference>
<dbReference type="GO" id="GO:0051560">
    <property type="term" value="P:mitochondrial calcium ion homeostasis"/>
    <property type="evidence" value="ECO:0007669"/>
    <property type="project" value="InterPro"/>
</dbReference>
<dbReference type="InterPro" id="IPR001478">
    <property type="entry name" value="PDZ"/>
</dbReference>
<proteinExistence type="predicted"/>
<accession>A0AB34J0S4</accession>
<reference evidence="3 4" key="1">
    <citation type="journal article" date="2024" name="Science">
        <title>Giant polyketide synthase enzymes in the biosynthesis of giant marine polyether toxins.</title>
        <authorList>
            <person name="Fallon T.R."/>
            <person name="Shende V.V."/>
            <person name="Wierzbicki I.H."/>
            <person name="Pendleton A.L."/>
            <person name="Watervoot N.F."/>
            <person name="Auber R.P."/>
            <person name="Gonzalez D.J."/>
            <person name="Wisecaver J.H."/>
            <person name="Moore B.S."/>
        </authorList>
    </citation>
    <scope>NUCLEOTIDE SEQUENCE [LARGE SCALE GENOMIC DNA]</scope>
    <source>
        <strain evidence="3 4">12B1</strain>
    </source>
</reference>
<keyword evidence="4" id="KW-1185">Reference proteome</keyword>
<evidence type="ECO:0000313" key="3">
    <source>
        <dbReference type="EMBL" id="KAL1511037.1"/>
    </source>
</evidence>
<dbReference type="PANTHER" id="PTHR21519">
    <property type="entry name" value="PDZ DOMAIN-CONTAINING PROTEIN 8"/>
    <property type="match status" value="1"/>
</dbReference>
<feature type="compositionally biased region" description="Basic and acidic residues" evidence="1">
    <location>
        <begin position="354"/>
        <end position="365"/>
    </location>
</feature>
<name>A0AB34J0S4_PRYPA</name>
<feature type="compositionally biased region" description="Low complexity" evidence="1">
    <location>
        <begin position="308"/>
        <end position="321"/>
    </location>
</feature>
<dbReference type="Proteomes" id="UP001515480">
    <property type="component" value="Unassembled WGS sequence"/>
</dbReference>
<evidence type="ECO:0000313" key="4">
    <source>
        <dbReference type="Proteomes" id="UP001515480"/>
    </source>
</evidence>
<gene>
    <name evidence="3" type="ORF">AB1Y20_005862</name>
</gene>
<dbReference type="GO" id="GO:0044233">
    <property type="term" value="C:mitochondria-associated endoplasmic reticulum membrane contact site"/>
    <property type="evidence" value="ECO:0007669"/>
    <property type="project" value="InterPro"/>
</dbReference>
<organism evidence="3 4">
    <name type="scientific">Prymnesium parvum</name>
    <name type="common">Toxic golden alga</name>
    <dbReference type="NCBI Taxonomy" id="97485"/>
    <lineage>
        <taxon>Eukaryota</taxon>
        <taxon>Haptista</taxon>
        <taxon>Haptophyta</taxon>
        <taxon>Prymnesiophyceae</taxon>
        <taxon>Prymnesiales</taxon>
        <taxon>Prymnesiaceae</taxon>
        <taxon>Prymnesium</taxon>
    </lineage>
</organism>
<dbReference type="SUPFAM" id="SSF50156">
    <property type="entry name" value="PDZ domain-like"/>
    <property type="match status" value="1"/>
</dbReference>
<sequence>MCKARTSHEIELNTTTVVHLKKESPHDRLGLSFAPDTADAPARVVQITAIQPNGKAMDAGLLLGDIVLSINGKPPQSSLEAAKLLRDSCGDIWLCIERPEPPNEAGVGVGEREGDGESEEDVLETARQDLEDLDFLLGRLKEHEGNLIVRHDETAMQLEAAMKGAEAEPPALLEEEMHNSEKVAAYMVAMGAYSTRQKLQLMEHAETVEANQVLSRQLSEVAQIKRWLEDTAAWLTAEMEVFAEQAEEGDVPPMLSEEDIEYMELVDEQLCELLDGPLEGEGEAAEGEEGGEVDLRLLEQQPPPPGSPTAAPLTAAASGELADSRGSAPAGAVEPADKPRTAHTVKRSSSFSRPKGEKLAQKIDDPVSTASVKRSNSFSRRGKGSAAQPQGGEARSPVSAKCVARTASFSLRSPGAGASRKTFGEDVMDGTRRAGLIAQRLQRARRGRADTGVDVDENDEVGCLVHPL</sequence>
<evidence type="ECO:0000259" key="2">
    <source>
        <dbReference type="PROSITE" id="PS50106"/>
    </source>
</evidence>
<dbReference type="InterPro" id="IPR036034">
    <property type="entry name" value="PDZ_sf"/>
</dbReference>
<dbReference type="GO" id="GO:1990456">
    <property type="term" value="P:mitochondrion-endoplasmic reticulum membrane tethering"/>
    <property type="evidence" value="ECO:0007669"/>
    <property type="project" value="InterPro"/>
</dbReference>
<feature type="region of interest" description="Disordered" evidence="1">
    <location>
        <begin position="297"/>
        <end position="399"/>
    </location>
</feature>
<dbReference type="InterPro" id="IPR039275">
    <property type="entry name" value="PDZD8"/>
</dbReference>
<feature type="domain" description="PDZ" evidence="2">
    <location>
        <begin position="17"/>
        <end position="100"/>
    </location>
</feature>
<comment type="caution">
    <text evidence="3">The sequence shown here is derived from an EMBL/GenBank/DDBJ whole genome shotgun (WGS) entry which is preliminary data.</text>
</comment>
<dbReference type="AlphaFoldDB" id="A0AB34J0S4"/>
<evidence type="ECO:0000256" key="1">
    <source>
        <dbReference type="SAM" id="MobiDB-lite"/>
    </source>
</evidence>
<dbReference type="PANTHER" id="PTHR21519:SF1">
    <property type="entry name" value="PDZ DOMAIN-CONTAINING PROTEIN 8"/>
    <property type="match status" value="1"/>
</dbReference>
<dbReference type="Pfam" id="PF17820">
    <property type="entry name" value="PDZ_6"/>
    <property type="match status" value="1"/>
</dbReference>
<dbReference type="PROSITE" id="PS50106">
    <property type="entry name" value="PDZ"/>
    <property type="match status" value="1"/>
</dbReference>
<dbReference type="GO" id="GO:0005739">
    <property type="term" value="C:mitochondrion"/>
    <property type="evidence" value="ECO:0007669"/>
    <property type="project" value="GOC"/>
</dbReference>
<dbReference type="Gene3D" id="2.30.42.10">
    <property type="match status" value="1"/>
</dbReference>
<dbReference type="InterPro" id="IPR041489">
    <property type="entry name" value="PDZ_6"/>
</dbReference>
<dbReference type="EMBL" id="JBGBPQ010000014">
    <property type="protein sequence ID" value="KAL1511037.1"/>
    <property type="molecule type" value="Genomic_DNA"/>
</dbReference>